<evidence type="ECO:0000256" key="2">
    <source>
        <dbReference type="ARBA" id="ARBA00009482"/>
    </source>
</evidence>
<dbReference type="InterPro" id="IPR036322">
    <property type="entry name" value="WD40_repeat_dom_sf"/>
</dbReference>
<dbReference type="Gene3D" id="2.130.10.10">
    <property type="entry name" value="YVTN repeat-like/Quinoprotein amine dehydrogenase"/>
    <property type="match status" value="1"/>
</dbReference>
<dbReference type="AlphaFoldDB" id="A0AAD5QMP4"/>
<gene>
    <name evidence="12" type="ORF">KIN20_011759</name>
</gene>
<keyword evidence="9" id="KW-0175">Coiled coil</keyword>
<dbReference type="SMART" id="SM01167">
    <property type="entry name" value="DUF1900"/>
    <property type="match status" value="1"/>
</dbReference>
<dbReference type="EMBL" id="JAHQIW010002185">
    <property type="protein sequence ID" value="KAJ1354745.1"/>
    <property type="molecule type" value="Genomic_DNA"/>
</dbReference>
<evidence type="ECO:0000313" key="12">
    <source>
        <dbReference type="EMBL" id="KAJ1354745.1"/>
    </source>
</evidence>
<evidence type="ECO:0000256" key="4">
    <source>
        <dbReference type="ARBA" id="ARBA00022490"/>
    </source>
</evidence>
<feature type="domain" description="DUF1899" evidence="11">
    <location>
        <begin position="126"/>
        <end position="189"/>
    </location>
</feature>
<dbReference type="GO" id="GO:0005737">
    <property type="term" value="C:cytoplasm"/>
    <property type="evidence" value="ECO:0007669"/>
    <property type="project" value="UniProtKB-SubCell"/>
</dbReference>
<evidence type="ECO:0000259" key="11">
    <source>
        <dbReference type="SMART" id="SM01166"/>
    </source>
</evidence>
<evidence type="ECO:0000256" key="8">
    <source>
        <dbReference type="ARBA" id="ARBA00024838"/>
    </source>
</evidence>
<dbReference type="InterPro" id="IPR001680">
    <property type="entry name" value="WD40_rpt"/>
</dbReference>
<reference evidence="12" key="1">
    <citation type="submission" date="2021-06" db="EMBL/GenBank/DDBJ databases">
        <title>Parelaphostrongylus tenuis whole genome reference sequence.</title>
        <authorList>
            <person name="Garwood T.J."/>
            <person name="Larsen P.A."/>
            <person name="Fountain-Jones N.M."/>
            <person name="Garbe J.R."/>
            <person name="Macchietto M.G."/>
            <person name="Kania S.A."/>
            <person name="Gerhold R.W."/>
            <person name="Richards J.E."/>
            <person name="Wolf T.M."/>
        </authorList>
    </citation>
    <scope>NUCLEOTIDE SEQUENCE</scope>
    <source>
        <strain evidence="12">MNPRO001-30</strain>
        <tissue evidence="12">Meninges</tissue>
    </source>
</reference>
<feature type="region of interest" description="Disordered" evidence="10">
    <location>
        <begin position="72"/>
        <end position="91"/>
    </location>
</feature>
<evidence type="ECO:0000313" key="13">
    <source>
        <dbReference type="Proteomes" id="UP001196413"/>
    </source>
</evidence>
<proteinExistence type="inferred from homology"/>
<protein>
    <recommendedName>
        <fullName evidence="3">Coronin-7</fullName>
    </recommendedName>
</protein>
<dbReference type="PANTHER" id="PTHR10856">
    <property type="entry name" value="CORONIN"/>
    <property type="match status" value="1"/>
</dbReference>
<evidence type="ECO:0000256" key="1">
    <source>
        <dbReference type="ARBA" id="ARBA00004496"/>
    </source>
</evidence>
<dbReference type="SMART" id="SM00320">
    <property type="entry name" value="WD40"/>
    <property type="match status" value="3"/>
</dbReference>
<evidence type="ECO:0000256" key="6">
    <source>
        <dbReference type="ARBA" id="ARBA00022737"/>
    </source>
</evidence>
<dbReference type="InterPro" id="IPR015505">
    <property type="entry name" value="Coronin"/>
</dbReference>
<comment type="function">
    <text evidence="8">F-actin regulator involved in anterograde Golgi to endosome transport: upon ubiquitination via 'Lys-33'-linked ubiquitin chains by the BCR(KLHL20) E3 ubiquitin ligase complex, interacts with EPS15 and localizes to the trans-Golgi network, where it promotes actin polymerization, thereby facilitating post-Golgi trafficking. May play a role in the maintenance of the Golgi apparatus morphology.</text>
</comment>
<comment type="caution">
    <text evidence="12">The sequence shown here is derived from an EMBL/GenBank/DDBJ whole genome shotgun (WGS) entry which is preliminary data.</text>
</comment>
<organism evidence="12 13">
    <name type="scientific">Parelaphostrongylus tenuis</name>
    <name type="common">Meningeal worm</name>
    <dbReference type="NCBI Taxonomy" id="148309"/>
    <lineage>
        <taxon>Eukaryota</taxon>
        <taxon>Metazoa</taxon>
        <taxon>Ecdysozoa</taxon>
        <taxon>Nematoda</taxon>
        <taxon>Chromadorea</taxon>
        <taxon>Rhabditida</taxon>
        <taxon>Rhabditina</taxon>
        <taxon>Rhabditomorpha</taxon>
        <taxon>Strongyloidea</taxon>
        <taxon>Metastrongylidae</taxon>
        <taxon>Parelaphostrongylus</taxon>
    </lineage>
</organism>
<evidence type="ECO:0000256" key="3">
    <source>
        <dbReference type="ARBA" id="ARBA00013347"/>
    </source>
</evidence>
<dbReference type="PANTHER" id="PTHR10856:SF20">
    <property type="entry name" value="CORONIN-7"/>
    <property type="match status" value="1"/>
</dbReference>
<sequence>MHELSSVVTALMNELKRIENDLKSELKNELKRVETELKNELKRVETELKNEFMEVKNAVKVCKNIDSDHKQTKAAPECQGLKSSSSQERVTTEAVIPVRTRQLSKGDGVNKGSLSVRVRPKTCVIGQVAASKFRNVEVKANSAVFTNLRNVNTQLPLETNGACVSGKFIAVPLKGPQGIVAIYDVKKPERLPDGVMDGIFNRGLVTDLHWNPFNDEELAVSIDTGSINFWRLTTNDAPRCEMQPERVLSMGGNKILCFRWHPVACDLLAVALSDTSIEICESKGPIRRIKIATHTANVIGLSWSSDGQRLISIDKDRFLNVHQPQLGNECLIAQKKALERGHSGRLFYACDDRLIVLVETTKNHLDRCDVMAVEFQRAWRITEKTIERITFQVPRVKKDLFQTDLFPDALVTWRPVMTAHEWLTGCTKAPQFESLRPDRDCALGPKLSYSQTDNFSLAKTEQPTLKEDGMGSLS</sequence>
<dbReference type="InterPro" id="IPR015943">
    <property type="entry name" value="WD40/YVTN_repeat-like_dom_sf"/>
</dbReference>
<dbReference type="GO" id="GO:0003779">
    <property type="term" value="F:actin binding"/>
    <property type="evidence" value="ECO:0007669"/>
    <property type="project" value="UniProtKB-KW"/>
</dbReference>
<evidence type="ECO:0000256" key="10">
    <source>
        <dbReference type="SAM" id="MobiDB-lite"/>
    </source>
</evidence>
<dbReference type="SMART" id="SM01166">
    <property type="entry name" value="DUF1899"/>
    <property type="match status" value="1"/>
</dbReference>
<keyword evidence="6" id="KW-0677">Repeat</keyword>
<dbReference type="SUPFAM" id="SSF50978">
    <property type="entry name" value="WD40 repeat-like"/>
    <property type="match status" value="1"/>
</dbReference>
<dbReference type="Proteomes" id="UP001196413">
    <property type="component" value="Unassembled WGS sequence"/>
</dbReference>
<evidence type="ECO:0000256" key="9">
    <source>
        <dbReference type="SAM" id="Coils"/>
    </source>
</evidence>
<comment type="subcellular location">
    <subcellularLocation>
        <location evidence="1">Cytoplasm</location>
    </subcellularLocation>
</comment>
<dbReference type="Pfam" id="PF08953">
    <property type="entry name" value="DUF1899"/>
    <property type="match status" value="1"/>
</dbReference>
<name>A0AAD5QMP4_PARTN</name>
<evidence type="ECO:0000256" key="7">
    <source>
        <dbReference type="ARBA" id="ARBA00023203"/>
    </source>
</evidence>
<evidence type="ECO:0000256" key="5">
    <source>
        <dbReference type="ARBA" id="ARBA00022574"/>
    </source>
</evidence>
<accession>A0AAD5QMP4</accession>
<keyword evidence="13" id="KW-1185">Reference proteome</keyword>
<feature type="coiled-coil region" evidence="9">
    <location>
        <begin position="1"/>
        <end position="58"/>
    </location>
</feature>
<dbReference type="Pfam" id="PF16300">
    <property type="entry name" value="WD40_4"/>
    <property type="match status" value="1"/>
</dbReference>
<keyword evidence="4" id="KW-0963">Cytoplasm</keyword>
<dbReference type="InterPro" id="IPR015048">
    <property type="entry name" value="DUF1899"/>
</dbReference>
<keyword evidence="5" id="KW-0853">WD repeat</keyword>
<keyword evidence="7" id="KW-0009">Actin-binding</keyword>
<comment type="similarity">
    <text evidence="2">Belongs to the WD repeat coronin family.</text>
</comment>